<dbReference type="GO" id="GO:0005524">
    <property type="term" value="F:ATP binding"/>
    <property type="evidence" value="ECO:0007669"/>
    <property type="project" value="UniProtKB-UniRule"/>
</dbReference>
<keyword evidence="3 7" id="KW-0547">Nucleotide-binding</keyword>
<dbReference type="RefSeq" id="WP_078482703.1">
    <property type="nucleotide sequence ID" value="NZ_MPRL01000008.1"/>
</dbReference>
<dbReference type="PANTHER" id="PTHR30621">
    <property type="entry name" value="GLUTAMINE SYNTHETASE ADENYLYLTRANSFERASE"/>
    <property type="match status" value="1"/>
</dbReference>
<dbReference type="NCBIfam" id="NF008292">
    <property type="entry name" value="PRK11072.1"/>
    <property type="match status" value="1"/>
</dbReference>
<dbReference type="SUPFAM" id="SSF81301">
    <property type="entry name" value="Nucleotidyltransferase"/>
    <property type="match status" value="2"/>
</dbReference>
<dbReference type="Gene3D" id="1.20.120.1510">
    <property type="match status" value="1"/>
</dbReference>
<comment type="caution">
    <text evidence="10">The sequence shown here is derived from an EMBL/GenBank/DDBJ whole genome shotgun (WGS) entry which is preliminary data.</text>
</comment>
<evidence type="ECO:0000313" key="11">
    <source>
        <dbReference type="Proteomes" id="UP000191110"/>
    </source>
</evidence>
<keyword evidence="6 7" id="KW-0511">Multifunctional enzyme</keyword>
<comment type="cofactor">
    <cofactor evidence="7">
        <name>Mg(2+)</name>
        <dbReference type="ChEBI" id="CHEBI:18420"/>
    </cofactor>
</comment>
<dbReference type="FunFam" id="3.30.460.10:FF:000009">
    <property type="entry name" value="Bifunctional glutamine synthetase adenylyltransferase/adenylyl-removing enzyme"/>
    <property type="match status" value="2"/>
</dbReference>
<comment type="catalytic activity">
    <reaction evidence="7">
        <text>[glutamine synthetase]-L-tyrosine + ATP = [glutamine synthetase]-O(4)-(5'-adenylyl)-L-tyrosine + diphosphate</text>
        <dbReference type="Rhea" id="RHEA:18589"/>
        <dbReference type="Rhea" id="RHEA-COMP:10660"/>
        <dbReference type="Rhea" id="RHEA-COMP:10661"/>
        <dbReference type="ChEBI" id="CHEBI:30616"/>
        <dbReference type="ChEBI" id="CHEBI:33019"/>
        <dbReference type="ChEBI" id="CHEBI:46858"/>
        <dbReference type="ChEBI" id="CHEBI:83624"/>
        <dbReference type="EC" id="2.7.7.42"/>
    </reaction>
</comment>
<dbReference type="Pfam" id="PF03710">
    <property type="entry name" value="GlnE"/>
    <property type="match status" value="2"/>
</dbReference>
<evidence type="ECO:0000256" key="3">
    <source>
        <dbReference type="ARBA" id="ARBA00022741"/>
    </source>
</evidence>
<feature type="domain" description="PII-uridylyltransferase/Glutamine-synthetase adenylyltransferase" evidence="9">
    <location>
        <begin position="305"/>
        <end position="444"/>
    </location>
</feature>
<evidence type="ECO:0000256" key="2">
    <source>
        <dbReference type="ARBA" id="ARBA00022695"/>
    </source>
</evidence>
<dbReference type="Gene3D" id="1.20.120.330">
    <property type="entry name" value="Nucleotidyltransferases domain 2"/>
    <property type="match status" value="2"/>
</dbReference>
<comment type="catalytic activity">
    <reaction evidence="7">
        <text>[glutamine synthetase]-O(4)-(5'-adenylyl)-L-tyrosine + phosphate = [glutamine synthetase]-L-tyrosine + ADP</text>
        <dbReference type="Rhea" id="RHEA:43716"/>
        <dbReference type="Rhea" id="RHEA-COMP:10660"/>
        <dbReference type="Rhea" id="RHEA-COMP:10661"/>
        <dbReference type="ChEBI" id="CHEBI:43474"/>
        <dbReference type="ChEBI" id="CHEBI:46858"/>
        <dbReference type="ChEBI" id="CHEBI:83624"/>
        <dbReference type="ChEBI" id="CHEBI:456216"/>
        <dbReference type="EC" id="2.7.7.89"/>
    </reaction>
</comment>
<dbReference type="FunFam" id="1.20.120.330:FF:000005">
    <property type="entry name" value="Bifunctional glutamine synthetase adenylyltransferase/adenylyl-removing enzyme"/>
    <property type="match status" value="1"/>
</dbReference>
<evidence type="ECO:0000259" key="8">
    <source>
        <dbReference type="Pfam" id="PF03710"/>
    </source>
</evidence>
<dbReference type="InterPro" id="IPR023057">
    <property type="entry name" value="GlnE"/>
</dbReference>
<evidence type="ECO:0000259" key="9">
    <source>
        <dbReference type="Pfam" id="PF08335"/>
    </source>
</evidence>
<dbReference type="InterPro" id="IPR013546">
    <property type="entry name" value="PII_UdlTrfase/GS_AdlTrfase"/>
</dbReference>
<evidence type="ECO:0000256" key="4">
    <source>
        <dbReference type="ARBA" id="ARBA00022840"/>
    </source>
</evidence>
<dbReference type="SUPFAM" id="SSF81593">
    <property type="entry name" value="Nucleotidyltransferase substrate binding subunit/domain"/>
    <property type="match status" value="2"/>
</dbReference>
<evidence type="ECO:0000256" key="6">
    <source>
        <dbReference type="ARBA" id="ARBA00023268"/>
    </source>
</evidence>
<dbReference type="CDD" id="cd05401">
    <property type="entry name" value="NT_GlnE_GlnD_like"/>
    <property type="match status" value="2"/>
</dbReference>
<dbReference type="Proteomes" id="UP000191110">
    <property type="component" value="Unassembled WGS sequence"/>
</dbReference>
<keyword evidence="5 7" id="KW-0460">Magnesium</keyword>
<dbReference type="Gene3D" id="1.10.4050.10">
    <property type="entry name" value="Glutamine synthase adenylyltransferase GlnE"/>
    <property type="match status" value="1"/>
</dbReference>
<dbReference type="InterPro" id="IPR005190">
    <property type="entry name" value="GlnE_rpt_dom"/>
</dbReference>
<dbReference type="EC" id="2.7.7.42" evidence="7"/>
<name>A0A1T2L983_9GAMM</name>
<dbReference type="InterPro" id="IPR043519">
    <property type="entry name" value="NT_sf"/>
</dbReference>
<dbReference type="GO" id="GO:0008882">
    <property type="term" value="F:[glutamate-ammonia-ligase] adenylyltransferase activity"/>
    <property type="evidence" value="ECO:0007669"/>
    <property type="project" value="UniProtKB-UniRule"/>
</dbReference>
<keyword evidence="4 7" id="KW-0067">ATP-binding</keyword>
<dbReference type="GO" id="GO:0000820">
    <property type="term" value="P:regulation of glutamine family amino acid metabolic process"/>
    <property type="evidence" value="ECO:0007669"/>
    <property type="project" value="UniProtKB-UniRule"/>
</dbReference>
<accession>A0A1T2L983</accession>
<gene>
    <name evidence="7" type="primary">glnE</name>
    <name evidence="10" type="ORF">BOW53_03385</name>
</gene>
<evidence type="ECO:0000256" key="1">
    <source>
        <dbReference type="ARBA" id="ARBA00022679"/>
    </source>
</evidence>
<dbReference type="GO" id="GO:0047388">
    <property type="term" value="F:[glutamine synthetase]-adenylyl-L-tyrosine phosphorylase activity"/>
    <property type="evidence" value="ECO:0007669"/>
    <property type="project" value="UniProtKB-EC"/>
</dbReference>
<keyword evidence="1 7" id="KW-0808">Transferase</keyword>
<evidence type="ECO:0000256" key="7">
    <source>
        <dbReference type="HAMAP-Rule" id="MF_00802"/>
    </source>
</evidence>
<keyword evidence="11" id="KW-1185">Reference proteome</keyword>
<dbReference type="Pfam" id="PF08335">
    <property type="entry name" value="GlnD_UR_UTase"/>
    <property type="match status" value="2"/>
</dbReference>
<dbReference type="GO" id="GO:0005829">
    <property type="term" value="C:cytosol"/>
    <property type="evidence" value="ECO:0007669"/>
    <property type="project" value="TreeGrafter"/>
</dbReference>
<dbReference type="GO" id="GO:0000287">
    <property type="term" value="F:magnesium ion binding"/>
    <property type="evidence" value="ECO:0007669"/>
    <property type="project" value="UniProtKB-UniRule"/>
</dbReference>
<comment type="function">
    <text evidence="7">Involved in the regulation of glutamine synthetase GlnA, a key enzyme in the process to assimilate ammonia. When cellular nitrogen levels are high, the C-terminal adenylyl transferase (AT) inactivates GlnA by covalent transfer of an adenylyl group from ATP to specific tyrosine residue of GlnA, thus reducing its activity. Conversely, when nitrogen levels are low, the N-terminal adenylyl removase (AR) activates GlnA by removing the adenylyl group by phosphorolysis, increasing its activity. The regulatory region of GlnE binds the signal transduction protein PII (GlnB) which indicates the nitrogen status of the cell.</text>
</comment>
<evidence type="ECO:0000256" key="5">
    <source>
        <dbReference type="ARBA" id="ARBA00022842"/>
    </source>
</evidence>
<feature type="domain" description="PII-uridylyltransferase/Glutamine-synthetase adenylyltransferase" evidence="9">
    <location>
        <begin position="833"/>
        <end position="952"/>
    </location>
</feature>
<feature type="region of interest" description="Adenylyl removase" evidence="7">
    <location>
        <begin position="1"/>
        <end position="448"/>
    </location>
</feature>
<comment type="similarity">
    <text evidence="7">Belongs to the GlnE family.</text>
</comment>
<dbReference type="HAMAP" id="MF_00802">
    <property type="entry name" value="GlnE"/>
    <property type="match status" value="1"/>
</dbReference>
<protein>
    <recommendedName>
        <fullName evidence="7">Bifunctional glutamine synthetase adenylyltransferase/adenylyl-removing enzyme</fullName>
    </recommendedName>
    <alternativeName>
        <fullName evidence="7">ATP:glutamine synthetase adenylyltransferase</fullName>
    </alternativeName>
    <alternativeName>
        <fullName evidence="7">ATase</fullName>
    </alternativeName>
    <domain>
        <recommendedName>
            <fullName evidence="7">Glutamine synthetase adenylyl-L-tyrosine phosphorylase</fullName>
            <ecNumber evidence="7">2.7.7.89</ecNumber>
        </recommendedName>
        <alternativeName>
            <fullName evidence="7">Adenylyl removase</fullName>
            <shortName evidence="7">AR</shortName>
            <shortName evidence="7">AT-N</shortName>
        </alternativeName>
    </domain>
    <domain>
        <recommendedName>
            <fullName evidence="7">Glutamine synthetase adenylyl transferase</fullName>
            <ecNumber evidence="7">2.7.7.42</ecNumber>
        </recommendedName>
        <alternativeName>
            <fullName evidence="7">Adenylyl transferase</fullName>
            <shortName evidence="7">AT</shortName>
            <shortName evidence="7">AT-C</shortName>
        </alternativeName>
    </domain>
</protein>
<dbReference type="EC" id="2.7.7.89" evidence="7"/>
<sequence length="960" mass="109162">MAVIPEPLQSVTLHHWQQFVEAAERHECRVPESEDFQRVTLRVLCSSEFVAQACAREPGLIGDLLESGDLLSDYLSDEYVEKLDTQLKPVKDEMGLMLRLRRFRRREMVRIAWRDLAGWSGLEETLRDLTHLAEACIDGALQKVEAWARKQHGTPKGSDGKPLGLVVLGMGKLGAWELNFSSDIDLIYAYAEEGETRKRNGLSNSEFFGRMGQQLARVLDQSTDDGFVYRVDLRLRPYGDSGPVAMSFDAMEEYYQTQGREWERYAMIKARVVAGDRDTGAELMSSLRPFVYRRYLDYGVFESLREMKGMIAREVARKGMAHNVKLGPGGIREIEFIGQAFQLVRGGREVELQERRILKVLAALPHYGLIPDYASSELIEAYDFLRRVENRLQAWADRQTHLLPQEEIGQLRLAFSMGFSNWERFLERLDSYRQRVEQHFEQIFAAPQTEDKGGEQHAGPDLVSLWQEGLKESQAPGLLAEAGYAEPKEIVWRLRALRESSLYESLSTHGRERLDRLMPLLISAVGENEKSDEALPRVVNLIEAVARRSAYIALLSEHPLALSQLVSLCSASPWIARYLASHPILLDELLDPRTLYSPPDRERLVDELRQMLLRLPLDDLEQQMEVLRLFKQTNVLRVAAADIAEAMPLMVVSDHLTWIAEGIVDEVLELAWHHLVAKHGRPVCSSDGTLCDKGFAVIAYGKMGGLELGYGSDLDVVFLHSAEDESQLTTGKRAMAVPEFFARLGQRIVHLMTTLTPAGVLYEIDLRLRPSGASGLLVSNLTAFEEYQQGEAWTWEHQALVRARPVAGDPLIAERFMKIRHTILTQRREPEELRKAVSEMRERMRSEFGSKKPGRFKLKHDRGGIADIEFMVQYGVLAWAHDHPELTEFTDNIRILEGFGRAGLMAADEVALLCDAYRVFRKRAHHLTLQEQSAEVDAVEFSELRETVAAMWRQRMEDPA</sequence>
<evidence type="ECO:0000313" key="10">
    <source>
        <dbReference type="EMBL" id="OOZ41592.1"/>
    </source>
</evidence>
<dbReference type="PANTHER" id="PTHR30621:SF0">
    <property type="entry name" value="BIFUNCTIONAL GLUTAMINE SYNTHETASE ADENYLYLTRANSFERASE_ADENYLYL-REMOVING ENZYME"/>
    <property type="match status" value="1"/>
</dbReference>
<organism evidence="10 11">
    <name type="scientific">Solemya pervernicosa gill symbiont</name>
    <dbReference type="NCBI Taxonomy" id="642797"/>
    <lineage>
        <taxon>Bacteria</taxon>
        <taxon>Pseudomonadati</taxon>
        <taxon>Pseudomonadota</taxon>
        <taxon>Gammaproteobacteria</taxon>
        <taxon>sulfur-oxidizing symbionts</taxon>
    </lineage>
</organism>
<feature type="domain" description="Glutamate-ammonia ligase adenylyltransferase repeated" evidence="8">
    <location>
        <begin position="41"/>
        <end position="282"/>
    </location>
</feature>
<dbReference type="OrthoDB" id="9759366at2"/>
<feature type="region of interest" description="Adenylyl transferase" evidence="7">
    <location>
        <begin position="459"/>
        <end position="960"/>
    </location>
</feature>
<proteinExistence type="inferred from homology"/>
<reference evidence="10 11" key="1">
    <citation type="submission" date="2016-11" db="EMBL/GenBank/DDBJ databases">
        <title>Mixed transmission modes and dynamic genome evolution in an obligate animal-bacterial symbiosis.</title>
        <authorList>
            <person name="Russell S.L."/>
            <person name="Corbett-Detig R.B."/>
            <person name="Cavanaugh C.M."/>
        </authorList>
    </citation>
    <scope>NUCLEOTIDE SEQUENCE [LARGE SCALE GENOMIC DNA]</scope>
    <source>
        <strain evidence="10">Sveles-Q1</strain>
    </source>
</reference>
<feature type="domain" description="Glutamate-ammonia ligase adenylyltransferase repeated" evidence="8">
    <location>
        <begin position="563"/>
        <end position="817"/>
    </location>
</feature>
<keyword evidence="2 7" id="KW-0548">Nucleotidyltransferase</keyword>
<dbReference type="EMBL" id="MPRL01000008">
    <property type="protein sequence ID" value="OOZ41592.1"/>
    <property type="molecule type" value="Genomic_DNA"/>
</dbReference>
<dbReference type="AlphaFoldDB" id="A0A1T2L983"/>
<dbReference type="Gene3D" id="3.30.460.10">
    <property type="entry name" value="Beta Polymerase, domain 2"/>
    <property type="match status" value="2"/>
</dbReference>